<comment type="subcellular location">
    <subcellularLocation>
        <location evidence="1">Endosome</location>
    </subcellularLocation>
</comment>
<dbReference type="PANTHER" id="PTHR13673:SF0">
    <property type="entry name" value="VPS35 ENDOSOMAL PROTEIN-SORTING FACTOR-LIKE"/>
    <property type="match status" value="1"/>
</dbReference>
<proteinExistence type="inferred from homology"/>
<evidence type="ECO:0000256" key="5">
    <source>
        <dbReference type="ARBA" id="ARBA00022927"/>
    </source>
</evidence>
<organism evidence="6 7">
    <name type="scientific">Dorcoceras hygrometricum</name>
    <dbReference type="NCBI Taxonomy" id="472368"/>
    <lineage>
        <taxon>Eukaryota</taxon>
        <taxon>Viridiplantae</taxon>
        <taxon>Streptophyta</taxon>
        <taxon>Embryophyta</taxon>
        <taxon>Tracheophyta</taxon>
        <taxon>Spermatophyta</taxon>
        <taxon>Magnoliopsida</taxon>
        <taxon>eudicotyledons</taxon>
        <taxon>Gunneridae</taxon>
        <taxon>Pentapetalae</taxon>
        <taxon>asterids</taxon>
        <taxon>lamiids</taxon>
        <taxon>Lamiales</taxon>
        <taxon>Gesneriaceae</taxon>
        <taxon>Didymocarpoideae</taxon>
        <taxon>Trichosporeae</taxon>
        <taxon>Loxocarpinae</taxon>
        <taxon>Dorcoceras</taxon>
    </lineage>
</organism>
<evidence type="ECO:0000256" key="4">
    <source>
        <dbReference type="ARBA" id="ARBA00022753"/>
    </source>
</evidence>
<evidence type="ECO:0000256" key="1">
    <source>
        <dbReference type="ARBA" id="ARBA00004177"/>
    </source>
</evidence>
<keyword evidence="3" id="KW-0813">Transport</keyword>
<keyword evidence="5" id="KW-0653">Protein transport</keyword>
<reference evidence="6 7" key="1">
    <citation type="journal article" date="2015" name="Proc. Natl. Acad. Sci. U.S.A.">
        <title>The resurrection genome of Boea hygrometrica: A blueprint for survival of dehydration.</title>
        <authorList>
            <person name="Xiao L."/>
            <person name="Yang G."/>
            <person name="Zhang L."/>
            <person name="Yang X."/>
            <person name="Zhao S."/>
            <person name="Ji Z."/>
            <person name="Zhou Q."/>
            <person name="Hu M."/>
            <person name="Wang Y."/>
            <person name="Chen M."/>
            <person name="Xu Y."/>
            <person name="Jin H."/>
            <person name="Xiao X."/>
            <person name="Hu G."/>
            <person name="Bao F."/>
            <person name="Hu Y."/>
            <person name="Wan P."/>
            <person name="Li L."/>
            <person name="Deng X."/>
            <person name="Kuang T."/>
            <person name="Xiang C."/>
            <person name="Zhu J.K."/>
            <person name="Oliver M.J."/>
            <person name="He Y."/>
        </authorList>
    </citation>
    <scope>NUCLEOTIDE SEQUENCE [LARGE SCALE GENOMIC DNA]</scope>
    <source>
        <strain evidence="7">cv. XS01</strain>
    </source>
</reference>
<protein>
    <submittedName>
        <fullName evidence="6">Uncharacterized protein</fullName>
    </submittedName>
</protein>
<accession>A0A2Z7DIU2</accession>
<keyword evidence="4" id="KW-0967">Endosome</keyword>
<dbReference type="GO" id="GO:0005768">
    <property type="term" value="C:endosome"/>
    <property type="evidence" value="ECO:0007669"/>
    <property type="project" value="UniProtKB-SubCell"/>
</dbReference>
<name>A0A2Z7DIU2_9LAMI</name>
<dbReference type="Proteomes" id="UP000250235">
    <property type="component" value="Unassembled WGS sequence"/>
</dbReference>
<dbReference type="AlphaFoldDB" id="A0A2Z7DIU2"/>
<dbReference type="PANTHER" id="PTHR13673">
    <property type="entry name" value="ESOPHAGEAL CANCER ASSOCIATED PROTEIN"/>
    <property type="match status" value="1"/>
</dbReference>
<evidence type="ECO:0000256" key="3">
    <source>
        <dbReference type="ARBA" id="ARBA00022448"/>
    </source>
</evidence>
<sequence length="920" mass="104752">MGLEFRRRDYRAEAQAYSLPRTRVEFHPLSASSTSLFQEAEVNDGKYDFIDPLRATDERMEVSVKDEHRECTNPTETPNSDISAQLRIKEWDSFTKSLMQRFPLPKKMPISMVTSLYTKSHQELDNHHRIIEDLSGVSQQEYISRLHGLKNEIKQAWHADDRIKSLRLSIKVVRLLSDTHAIQCYPSLFVLVTDVMDMLGDLVWNRIKQKAEFDEDGQFIFPLPDNFRAADVLVDAKETSNNWFFKISSVSELVPRIYLELAISPCWRFLLDSSEEFLQRLVAMTRGIADPLVSAYCRLYLVQCAQRLPKHDKRYLIICINDLQVTLMRLMSAREATDGNILGSNTLPFALIEPTIEYLIRYLFKDLKQVGVGNMLVALGITINPAMSFENCTCISIFLHHILKELPIGFTFINAVEILHLISYTNDSSFDQCLNFKLLGFRLCERISEVNKVHLVVEKIIQVLSHYERLDAYLIVTDAFLDIIFGSQQDTFPKVLLDGIFAHTHQKEIGDSSMETLHSILLKFLNHFGNIEDILSLAHFIDIVDMMHGSSRNSINMHILSMATSGIKDPTIIEVLFEVAQNFYDGVDFLSMRMDDYQNKVRVISRFVFMMDFGMDVESHLRFLARCRGAFASISELQEIIVHSTNNLAVTAMRDVNRDLNFVKSCLAFNEVTIPSICTNLRQLSLYLETTEVALLGGFLSHAYELLNAAVTCLENTHSVDGFRVHEDVDWIVSLICKLCGILVMVPGSLELGVASIPKHVLTFLDSKSWYSVLLLFTDLQEPIFLFVDDLFPCCRILPRMKARVLCAVLVLSAALSQNPLLYNAVSLEGMSNDRLFFGVPAYPLELLSLSGSVLQAIAHIVLQEPELVFFITLLLHLLLTHSPSLLTRLLQHNLNSVSGCPRKNRNGDLLLYCDIIHDK</sequence>
<dbReference type="EMBL" id="KQ987285">
    <property type="protein sequence ID" value="KZV57468.1"/>
    <property type="molecule type" value="Genomic_DNA"/>
</dbReference>
<dbReference type="OrthoDB" id="1734063at2759"/>
<evidence type="ECO:0000256" key="2">
    <source>
        <dbReference type="ARBA" id="ARBA00010704"/>
    </source>
</evidence>
<gene>
    <name evidence="6" type="ORF">F511_34914</name>
</gene>
<dbReference type="GO" id="GO:0015031">
    <property type="term" value="P:protein transport"/>
    <property type="evidence" value="ECO:0007669"/>
    <property type="project" value="UniProtKB-KW"/>
</dbReference>
<evidence type="ECO:0000313" key="7">
    <source>
        <dbReference type="Proteomes" id="UP000250235"/>
    </source>
</evidence>
<keyword evidence="7" id="KW-1185">Reference proteome</keyword>
<comment type="similarity">
    <text evidence="2">Belongs to the VPS35L family.</text>
</comment>
<evidence type="ECO:0000313" key="6">
    <source>
        <dbReference type="EMBL" id="KZV57468.1"/>
    </source>
</evidence>
<dbReference type="InterPro" id="IPR029705">
    <property type="entry name" value="VPS35L"/>
</dbReference>
<dbReference type="GO" id="GO:0032456">
    <property type="term" value="P:endocytic recycling"/>
    <property type="evidence" value="ECO:0007669"/>
    <property type="project" value="InterPro"/>
</dbReference>